<gene>
    <name evidence="4" type="ORF">C4F49_12710</name>
</gene>
<dbReference type="AlphaFoldDB" id="A0A928UYT5"/>
<accession>A0A928UYT5</accession>
<evidence type="ECO:0000313" key="4">
    <source>
        <dbReference type="EMBL" id="MBE8714543.1"/>
    </source>
</evidence>
<feature type="region of interest" description="Disordered" evidence="1">
    <location>
        <begin position="21"/>
        <end position="52"/>
    </location>
</feature>
<dbReference type="InterPro" id="IPR021533">
    <property type="entry name" value="PepSY-like"/>
</dbReference>
<sequence>MKIFVIACTLLVFVGCTSSNKPASTTTDVASQQATAPASSVNSHEESTQGLPEKATSLVKEHFGAQEIKTVQKFNAPRPSGTLYEVKLADQTELDFDINGEWIEIDGHQDNPISISYLNPSILTYLTTNYPNIGVLTVERTQKGFELELANDTDLYFDSNGVFQRMEN</sequence>
<feature type="domain" description="Putative beta-lactamase-inhibitor-like PepSY-like" evidence="3">
    <location>
        <begin position="84"/>
        <end position="164"/>
    </location>
</feature>
<protein>
    <recommendedName>
        <fullName evidence="3">Putative beta-lactamase-inhibitor-like PepSY-like domain-containing protein</fullName>
    </recommendedName>
</protein>
<dbReference type="Pfam" id="PF11396">
    <property type="entry name" value="PepSY_like"/>
    <property type="match status" value="1"/>
</dbReference>
<keyword evidence="2" id="KW-0732">Signal</keyword>
<proteinExistence type="predicted"/>
<dbReference type="Proteomes" id="UP000616201">
    <property type="component" value="Unassembled WGS sequence"/>
</dbReference>
<dbReference type="RefSeq" id="WP_196936200.1">
    <property type="nucleotide sequence ID" value="NZ_MU158698.1"/>
</dbReference>
<dbReference type="SUPFAM" id="SSF160574">
    <property type="entry name" value="BT0923-like"/>
    <property type="match status" value="1"/>
</dbReference>
<evidence type="ECO:0000256" key="1">
    <source>
        <dbReference type="SAM" id="MobiDB-lite"/>
    </source>
</evidence>
<name>A0A928UYT5_9SPHI</name>
<feature type="signal peptide" evidence="2">
    <location>
        <begin position="1"/>
        <end position="23"/>
    </location>
</feature>
<organism evidence="4 5">
    <name type="scientific">Sphingobacterium hungaricum</name>
    <dbReference type="NCBI Taxonomy" id="2082723"/>
    <lineage>
        <taxon>Bacteria</taxon>
        <taxon>Pseudomonadati</taxon>
        <taxon>Bacteroidota</taxon>
        <taxon>Sphingobacteriia</taxon>
        <taxon>Sphingobacteriales</taxon>
        <taxon>Sphingobacteriaceae</taxon>
        <taxon>Sphingobacterium</taxon>
    </lineage>
</organism>
<feature type="compositionally biased region" description="Polar residues" evidence="1">
    <location>
        <begin position="21"/>
        <end position="42"/>
    </location>
</feature>
<evidence type="ECO:0000259" key="3">
    <source>
        <dbReference type="Pfam" id="PF11396"/>
    </source>
</evidence>
<comment type="caution">
    <text evidence="4">The sequence shown here is derived from an EMBL/GenBank/DDBJ whole genome shotgun (WGS) entry which is preliminary data.</text>
</comment>
<evidence type="ECO:0000256" key="2">
    <source>
        <dbReference type="SAM" id="SignalP"/>
    </source>
</evidence>
<keyword evidence="5" id="KW-1185">Reference proteome</keyword>
<dbReference type="EMBL" id="PRDK01000006">
    <property type="protein sequence ID" value="MBE8714543.1"/>
    <property type="molecule type" value="Genomic_DNA"/>
</dbReference>
<dbReference type="Gene3D" id="3.40.1420.30">
    <property type="match status" value="1"/>
</dbReference>
<feature type="chain" id="PRO_5037319268" description="Putative beta-lactamase-inhibitor-like PepSY-like domain-containing protein" evidence="2">
    <location>
        <begin position="24"/>
        <end position="168"/>
    </location>
</feature>
<reference evidence="4" key="1">
    <citation type="submission" date="2018-02" db="EMBL/GenBank/DDBJ databases">
        <authorList>
            <person name="Vasarhelyi B.M."/>
            <person name="Deshmukh S."/>
            <person name="Balint B."/>
            <person name="Kukolya J."/>
        </authorList>
    </citation>
    <scope>NUCLEOTIDE SEQUENCE</scope>
    <source>
        <strain evidence="4">KB22</strain>
    </source>
</reference>
<dbReference type="PROSITE" id="PS51257">
    <property type="entry name" value="PROKAR_LIPOPROTEIN"/>
    <property type="match status" value="1"/>
</dbReference>
<evidence type="ECO:0000313" key="5">
    <source>
        <dbReference type="Proteomes" id="UP000616201"/>
    </source>
</evidence>